<evidence type="ECO:0000313" key="3">
    <source>
        <dbReference type="EMBL" id="MCP3424870.1"/>
    </source>
</evidence>
<dbReference type="Pfam" id="PF08666">
    <property type="entry name" value="SAF"/>
    <property type="match status" value="1"/>
</dbReference>
<dbReference type="InterPro" id="IPR013974">
    <property type="entry name" value="SAF"/>
</dbReference>
<dbReference type="Proteomes" id="UP001139502">
    <property type="component" value="Unassembled WGS sequence"/>
</dbReference>
<accession>A0A9X2KHG0</accession>
<feature type="region of interest" description="Disordered" evidence="1">
    <location>
        <begin position="155"/>
        <end position="184"/>
    </location>
</feature>
<proteinExistence type="predicted"/>
<organism evidence="3 4">
    <name type="scientific">Rothia santali</name>
    <dbReference type="NCBI Taxonomy" id="2949643"/>
    <lineage>
        <taxon>Bacteria</taxon>
        <taxon>Bacillati</taxon>
        <taxon>Actinomycetota</taxon>
        <taxon>Actinomycetes</taxon>
        <taxon>Micrococcales</taxon>
        <taxon>Micrococcaceae</taxon>
        <taxon>Rothia</taxon>
    </lineage>
</organism>
<protein>
    <recommendedName>
        <fullName evidence="2">SAF domain-containing protein</fullName>
    </recommendedName>
</protein>
<comment type="caution">
    <text evidence="3">The sequence shown here is derived from an EMBL/GenBank/DDBJ whole genome shotgun (WGS) entry which is preliminary data.</text>
</comment>
<name>A0A9X2KHG0_9MICC</name>
<gene>
    <name evidence="3" type="ORF">NBM05_02200</name>
</gene>
<evidence type="ECO:0000259" key="2">
    <source>
        <dbReference type="SMART" id="SM00858"/>
    </source>
</evidence>
<feature type="domain" description="SAF" evidence="2">
    <location>
        <begin position="32"/>
        <end position="96"/>
    </location>
</feature>
<keyword evidence="4" id="KW-1185">Reference proteome</keyword>
<feature type="compositionally biased region" description="Gly residues" evidence="1">
    <location>
        <begin position="157"/>
        <end position="180"/>
    </location>
</feature>
<sequence>MSRRARTAGTVLLVLAAVGSVLWPRPSPALPSRLVVAERDLPAGHVLAPGDLAVLEVAGEGLPRPEEAEDLRADLLDSQLALSVRAGEPLTRSASSGGSVARELPEDLVAVSVRARDPASSELVRPGDRATLLTSTAAGEPVEAEAIVLRRAEVPADGGGSSGSGGGGPGWGGPVRGGGESPVLVGVAPEDARRLAAAEPSVSFALHR</sequence>
<dbReference type="RefSeq" id="WP_254164810.1">
    <property type="nucleotide sequence ID" value="NZ_JANAFB010000003.1"/>
</dbReference>
<dbReference type="AlphaFoldDB" id="A0A9X2KHG0"/>
<dbReference type="EMBL" id="JANAFB010000003">
    <property type="protein sequence ID" value="MCP3424870.1"/>
    <property type="molecule type" value="Genomic_DNA"/>
</dbReference>
<evidence type="ECO:0000256" key="1">
    <source>
        <dbReference type="SAM" id="MobiDB-lite"/>
    </source>
</evidence>
<dbReference type="SMART" id="SM00858">
    <property type="entry name" value="SAF"/>
    <property type="match status" value="1"/>
</dbReference>
<evidence type="ECO:0000313" key="4">
    <source>
        <dbReference type="Proteomes" id="UP001139502"/>
    </source>
</evidence>
<reference evidence="3" key="1">
    <citation type="submission" date="2022-06" db="EMBL/GenBank/DDBJ databases">
        <title>Rothia sp. isolated from sandalwood seedling.</title>
        <authorList>
            <person name="Tuikhar N."/>
            <person name="Kirdat K."/>
            <person name="Thorat V."/>
            <person name="Swetha P."/>
            <person name="Padma S."/>
            <person name="Sundararaj R."/>
            <person name="Yadav A."/>
        </authorList>
    </citation>
    <scope>NUCLEOTIDE SEQUENCE</scope>
    <source>
        <strain evidence="3">AR01</strain>
    </source>
</reference>